<sequence>MALEVEYSLRYFPNAQMLRAGFAPDAGLSLEDTLEVRRNKLIELFMRTFLRESDIFPLGPRFGFMANGGRSYLDRQIFEMATAECSNPRDVACRHVANEALLIPQIAAMNERLARGGFPGFPNGRIEISKKTSNFRGDDSYGCHENYQVRRFEPRSAELFKETRRRLLRPFAPFLISRQPFIGAGNLTNKGEFVVSPRGMMTNTVIAGSAGRAHGQTPLAFIRRDGDVNTERSSSSDVCEADYARLQVCCSDGNVSDRQTEFKLGTTAIVLRMIEEGYLASPPVHLADRREAMQAVARDTTLTERLPTRSGDAVTALELNRLYFLKARRFFEINPMHGWEAGIMALWEEWFRKLAHNPAALDTVLDWRILFRFVEFELERKFRLTLRELKEKLADPRDEESRNAALPILRELQWKILNYFFISDARFREALVALGMVDEGLLSPQGMVGAVERLIPPADTRASWRSWLMRFFRSRGLETSVSNIGWGLIQFLNGSNELVQFTNEDPLNASYCAERNAPLSDELLLGIVNR</sequence>
<evidence type="ECO:0008006" key="3">
    <source>
        <dbReference type="Google" id="ProtNLM"/>
    </source>
</evidence>
<dbReference type="STRING" id="1798653.A3G64_00745"/>
<dbReference type="GO" id="GO:0005524">
    <property type="term" value="F:ATP binding"/>
    <property type="evidence" value="ECO:0007669"/>
    <property type="project" value="TreeGrafter"/>
</dbReference>
<dbReference type="PANTHER" id="PTHR42307:SF2">
    <property type="entry name" value="PUP DEAMIDASE_DEPUPYLASE"/>
    <property type="match status" value="1"/>
</dbReference>
<evidence type="ECO:0000313" key="1">
    <source>
        <dbReference type="EMBL" id="OGZ01831.1"/>
    </source>
</evidence>
<dbReference type="GO" id="GO:0019941">
    <property type="term" value="P:modification-dependent protein catabolic process"/>
    <property type="evidence" value="ECO:0007669"/>
    <property type="project" value="InterPro"/>
</dbReference>
<dbReference type="EMBL" id="MHLD01000037">
    <property type="protein sequence ID" value="OGZ01831.1"/>
    <property type="molecule type" value="Genomic_DNA"/>
</dbReference>
<dbReference type="PANTHER" id="PTHR42307">
    <property type="entry name" value="PUP DEAMIDASE/DEPUPYLASE"/>
    <property type="match status" value="1"/>
</dbReference>
<dbReference type="Proteomes" id="UP000179281">
    <property type="component" value="Unassembled WGS sequence"/>
</dbReference>
<dbReference type="GO" id="GO:0070490">
    <property type="term" value="P:protein pupylation"/>
    <property type="evidence" value="ECO:0007669"/>
    <property type="project" value="TreeGrafter"/>
</dbReference>
<evidence type="ECO:0000313" key="2">
    <source>
        <dbReference type="Proteomes" id="UP000179281"/>
    </source>
</evidence>
<dbReference type="GO" id="GO:0010498">
    <property type="term" value="P:proteasomal protein catabolic process"/>
    <property type="evidence" value="ECO:0007669"/>
    <property type="project" value="InterPro"/>
</dbReference>
<dbReference type="AlphaFoldDB" id="A0A1G2CMG3"/>
<dbReference type="Pfam" id="PF03136">
    <property type="entry name" value="Pup_ligase"/>
    <property type="match status" value="1"/>
</dbReference>
<comment type="caution">
    <text evidence="1">The sequence shown here is derived from an EMBL/GenBank/DDBJ whole genome shotgun (WGS) entry which is preliminary data.</text>
</comment>
<organism evidence="1 2">
    <name type="scientific">Candidatus Liptonbacteria bacterium RIFCSPLOWO2_12_FULL_60_15</name>
    <dbReference type="NCBI Taxonomy" id="1798653"/>
    <lineage>
        <taxon>Bacteria</taxon>
        <taxon>Candidatus Liptoniibacteriota</taxon>
    </lineage>
</organism>
<protein>
    <recommendedName>
        <fullName evidence="3">Pup--protein ligase</fullName>
    </recommendedName>
</protein>
<name>A0A1G2CMG3_9BACT</name>
<reference evidence="1 2" key="1">
    <citation type="journal article" date="2016" name="Nat. Commun.">
        <title>Thousands of microbial genomes shed light on interconnected biogeochemical processes in an aquifer system.</title>
        <authorList>
            <person name="Anantharaman K."/>
            <person name="Brown C.T."/>
            <person name="Hug L.A."/>
            <person name="Sharon I."/>
            <person name="Castelle C.J."/>
            <person name="Probst A.J."/>
            <person name="Thomas B.C."/>
            <person name="Singh A."/>
            <person name="Wilkins M.J."/>
            <person name="Karaoz U."/>
            <person name="Brodie E.L."/>
            <person name="Williams K.H."/>
            <person name="Hubbard S.S."/>
            <person name="Banfield J.F."/>
        </authorList>
    </citation>
    <scope>NUCLEOTIDE SEQUENCE [LARGE SCALE GENOMIC DNA]</scope>
</reference>
<proteinExistence type="predicted"/>
<dbReference type="InterPro" id="IPR004347">
    <property type="entry name" value="Pup_ligase/deamidase"/>
</dbReference>
<gene>
    <name evidence="1" type="ORF">A3G64_00745</name>
</gene>
<accession>A0A1G2CMG3</accession>